<evidence type="ECO:0000256" key="4">
    <source>
        <dbReference type="ARBA" id="ARBA00023163"/>
    </source>
</evidence>
<sequence length="334" mass="37122">MHTARRKARAPRRPRAPRTPAPSPPAKPDLDLANINLNLAVALDALLTEGNVTRAAARVGITQSAMSHALRQLRELLGDALLIRGRGGMVRTPRAEQLAAPLHRGLLEVQRALRNESVFDPKASSRRFILATTDYFASALLPSLLELMDTEAPLVDLVVRPLVIPQIEAQLESGELDLVVGAYPEPSPVLRQQKLFTEHFVCVVRRDNSVVKQRLDLETFLRLPHVLMSPRGEGVGSVDIALEKLGRTRRIGVRLPYFLTAALAVTRTNHVLTAPRRLAELFVEPGNLRILPPPVELAPFDVLQVWHERFDDDPAHRWLRGMMLRAAAAPRSSR</sequence>
<keyword evidence="9" id="KW-1185">Reference proteome</keyword>
<keyword evidence="3 8" id="KW-0238">DNA-binding</keyword>
<dbReference type="EMBL" id="BJXR01000033">
    <property type="protein sequence ID" value="GEN09228.1"/>
    <property type="molecule type" value="Genomic_DNA"/>
</dbReference>
<feature type="compositionally biased region" description="Pro residues" evidence="5">
    <location>
        <begin position="17"/>
        <end position="27"/>
    </location>
</feature>
<name>A0A511T7C5_MYXFU</name>
<dbReference type="GO" id="GO:0003677">
    <property type="term" value="F:DNA binding"/>
    <property type="evidence" value="ECO:0007669"/>
    <property type="project" value="UniProtKB-KW"/>
</dbReference>
<evidence type="ECO:0000313" key="10">
    <source>
        <dbReference type="Proteomes" id="UP000321514"/>
    </source>
</evidence>
<dbReference type="CDD" id="cd08417">
    <property type="entry name" value="PBP2_Nitroaromatics_like"/>
    <property type="match status" value="1"/>
</dbReference>
<dbReference type="STRING" id="1334629.MFUL124B02_27705"/>
<evidence type="ECO:0000313" key="9">
    <source>
        <dbReference type="Proteomes" id="UP000183760"/>
    </source>
</evidence>
<protein>
    <submittedName>
        <fullName evidence="8">DNA-binding transcriptional regulator, LysR family</fullName>
    </submittedName>
    <submittedName>
        <fullName evidence="7">LysR family transcriptional regulator</fullName>
    </submittedName>
</protein>
<keyword evidence="2" id="KW-0805">Transcription regulation</keyword>
<dbReference type="EMBL" id="FOIB01000005">
    <property type="protein sequence ID" value="SEU16546.1"/>
    <property type="molecule type" value="Genomic_DNA"/>
</dbReference>
<accession>A0A511T7C5</accession>
<dbReference type="InterPro" id="IPR036390">
    <property type="entry name" value="WH_DNA-bd_sf"/>
</dbReference>
<dbReference type="Proteomes" id="UP000183760">
    <property type="component" value="Unassembled WGS sequence"/>
</dbReference>
<dbReference type="PROSITE" id="PS50931">
    <property type="entry name" value="HTH_LYSR"/>
    <property type="match status" value="1"/>
</dbReference>
<dbReference type="Gene3D" id="3.40.190.10">
    <property type="entry name" value="Periplasmic binding protein-like II"/>
    <property type="match status" value="2"/>
</dbReference>
<evidence type="ECO:0000259" key="6">
    <source>
        <dbReference type="PROSITE" id="PS50931"/>
    </source>
</evidence>
<dbReference type="Proteomes" id="UP000321514">
    <property type="component" value="Unassembled WGS sequence"/>
</dbReference>
<dbReference type="PANTHER" id="PTHR30118:SF15">
    <property type="entry name" value="TRANSCRIPTIONAL REGULATORY PROTEIN"/>
    <property type="match status" value="1"/>
</dbReference>
<comment type="caution">
    <text evidence="7">The sequence shown here is derived from an EMBL/GenBank/DDBJ whole genome shotgun (WGS) entry which is preliminary data.</text>
</comment>
<feature type="region of interest" description="Disordered" evidence="5">
    <location>
        <begin position="1"/>
        <end position="28"/>
    </location>
</feature>
<feature type="compositionally biased region" description="Basic residues" evidence="5">
    <location>
        <begin position="1"/>
        <end position="16"/>
    </location>
</feature>
<dbReference type="AlphaFoldDB" id="A0A511T7C5"/>
<evidence type="ECO:0000256" key="1">
    <source>
        <dbReference type="ARBA" id="ARBA00009437"/>
    </source>
</evidence>
<evidence type="ECO:0000256" key="5">
    <source>
        <dbReference type="SAM" id="MobiDB-lite"/>
    </source>
</evidence>
<keyword evidence="4" id="KW-0804">Transcription</keyword>
<dbReference type="SUPFAM" id="SSF46785">
    <property type="entry name" value="Winged helix' DNA-binding domain"/>
    <property type="match status" value="1"/>
</dbReference>
<dbReference type="GO" id="GO:0003700">
    <property type="term" value="F:DNA-binding transcription factor activity"/>
    <property type="evidence" value="ECO:0007669"/>
    <property type="project" value="InterPro"/>
</dbReference>
<dbReference type="Gene3D" id="1.10.10.10">
    <property type="entry name" value="Winged helix-like DNA-binding domain superfamily/Winged helix DNA-binding domain"/>
    <property type="match status" value="1"/>
</dbReference>
<dbReference type="Pfam" id="PF03466">
    <property type="entry name" value="LysR_substrate"/>
    <property type="match status" value="1"/>
</dbReference>
<gene>
    <name evidence="7" type="ORF">MFU01_42650</name>
    <name evidence="8" type="ORF">SAMN05443572_105482</name>
</gene>
<dbReference type="PANTHER" id="PTHR30118">
    <property type="entry name" value="HTH-TYPE TRANSCRIPTIONAL REGULATOR LEUO-RELATED"/>
    <property type="match status" value="1"/>
</dbReference>
<dbReference type="RefSeq" id="WP_245772375.1">
    <property type="nucleotide sequence ID" value="NZ_BJXR01000033.1"/>
</dbReference>
<dbReference type="PRINTS" id="PR00039">
    <property type="entry name" value="HTHLYSR"/>
</dbReference>
<dbReference type="InterPro" id="IPR000847">
    <property type="entry name" value="LysR_HTH_N"/>
</dbReference>
<dbReference type="InterPro" id="IPR037402">
    <property type="entry name" value="YidZ_PBP2"/>
</dbReference>
<organism evidence="7 10">
    <name type="scientific">Myxococcus fulvus</name>
    <dbReference type="NCBI Taxonomy" id="33"/>
    <lineage>
        <taxon>Bacteria</taxon>
        <taxon>Pseudomonadati</taxon>
        <taxon>Myxococcota</taxon>
        <taxon>Myxococcia</taxon>
        <taxon>Myxococcales</taxon>
        <taxon>Cystobacterineae</taxon>
        <taxon>Myxococcaceae</taxon>
        <taxon>Myxococcus</taxon>
    </lineage>
</organism>
<dbReference type="InterPro" id="IPR036388">
    <property type="entry name" value="WH-like_DNA-bd_sf"/>
</dbReference>
<dbReference type="Pfam" id="PF00126">
    <property type="entry name" value="HTH_1"/>
    <property type="match status" value="1"/>
</dbReference>
<dbReference type="SUPFAM" id="SSF53850">
    <property type="entry name" value="Periplasmic binding protein-like II"/>
    <property type="match status" value="1"/>
</dbReference>
<proteinExistence type="inferred from homology"/>
<evidence type="ECO:0000256" key="2">
    <source>
        <dbReference type="ARBA" id="ARBA00023015"/>
    </source>
</evidence>
<reference evidence="7 10" key="2">
    <citation type="submission" date="2019-07" db="EMBL/GenBank/DDBJ databases">
        <title>Whole genome shotgun sequence of Myxococcus fulvus NBRC 100333.</title>
        <authorList>
            <person name="Hosoyama A."/>
            <person name="Uohara A."/>
            <person name="Ohji S."/>
            <person name="Ichikawa N."/>
        </authorList>
    </citation>
    <scope>NUCLEOTIDE SEQUENCE [LARGE SCALE GENOMIC DNA]</scope>
    <source>
        <strain evidence="7 10">NBRC 100333</strain>
    </source>
</reference>
<feature type="domain" description="HTH lysR-type" evidence="6">
    <location>
        <begin position="35"/>
        <end position="92"/>
    </location>
</feature>
<dbReference type="InterPro" id="IPR050389">
    <property type="entry name" value="LysR-type_TF"/>
</dbReference>
<comment type="similarity">
    <text evidence="1">Belongs to the LysR transcriptional regulatory family.</text>
</comment>
<evidence type="ECO:0000313" key="8">
    <source>
        <dbReference type="EMBL" id="SEU16546.1"/>
    </source>
</evidence>
<evidence type="ECO:0000256" key="3">
    <source>
        <dbReference type="ARBA" id="ARBA00023125"/>
    </source>
</evidence>
<evidence type="ECO:0000313" key="7">
    <source>
        <dbReference type="EMBL" id="GEN09228.1"/>
    </source>
</evidence>
<reference evidence="8 9" key="1">
    <citation type="submission" date="2016-10" db="EMBL/GenBank/DDBJ databases">
        <authorList>
            <person name="Varghese N."/>
            <person name="Submissions S."/>
        </authorList>
    </citation>
    <scope>NUCLEOTIDE SEQUENCE [LARGE SCALE GENOMIC DNA]</scope>
    <source>
        <strain evidence="8 9">DSM 16525</strain>
    </source>
</reference>
<dbReference type="InterPro" id="IPR005119">
    <property type="entry name" value="LysR_subst-bd"/>
</dbReference>